<dbReference type="RefSeq" id="WP_015801278.1">
    <property type="nucleotide sequence ID" value="NC_013093.1"/>
</dbReference>
<feature type="compositionally biased region" description="Basic and acidic residues" evidence="1">
    <location>
        <begin position="30"/>
        <end position="41"/>
    </location>
</feature>
<sequence length="116" mass="12324">MDEHFPTEVVASRKLVGPNGPITVSIGRPRPFDETDPEGDHHCPVRIEGLEEDPVDLSVAGVDSLQALILALGAIGDRVGSARQDLSFLGRPELGLLASQRVSPESTVLSVRMSTA</sequence>
<reference evidence="3 4" key="1">
    <citation type="journal article" date="2009" name="Stand. Genomic Sci.">
        <title>Complete genome sequence of Actinosynnema mirum type strain (101).</title>
        <authorList>
            <person name="Land M."/>
            <person name="Lapidus A."/>
            <person name="Mayilraj S."/>
            <person name="Chen F."/>
            <person name="Copeland A."/>
            <person name="Del Rio T.G."/>
            <person name="Nolan M."/>
            <person name="Lucas S."/>
            <person name="Tice H."/>
            <person name="Cheng J.F."/>
            <person name="Chertkov O."/>
            <person name="Bruce D."/>
            <person name="Goodwin L."/>
            <person name="Pitluck S."/>
            <person name="Rohde M."/>
            <person name="Goker M."/>
            <person name="Pati A."/>
            <person name="Ivanova N."/>
            <person name="Mavromatis K."/>
            <person name="Chen A."/>
            <person name="Palaniappan K."/>
            <person name="Hauser L."/>
            <person name="Chang Y.J."/>
            <person name="Jeffries C.C."/>
            <person name="Brettin T."/>
            <person name="Detter J.C."/>
            <person name="Han C."/>
            <person name="Chain P."/>
            <person name="Tindall B.J."/>
            <person name="Bristow J."/>
            <person name="Eisen J.A."/>
            <person name="Markowitz V."/>
            <person name="Hugenholtz P."/>
            <person name="Kyrpides N.C."/>
            <person name="Klenk H.P."/>
        </authorList>
    </citation>
    <scope>NUCLEOTIDE SEQUENCE [LARGE SCALE GENOMIC DNA]</scope>
    <source>
        <strain evidence="4">ATCC 29888 / DSM 43827 / JCM 3225 / NBRC 14064 / NCIMB 13271 / NRRL B-12336 / IMRU 3971 / 101</strain>
    </source>
</reference>
<dbReference type="EMBL" id="CP001630">
    <property type="protein sequence ID" value="ACU36389.1"/>
    <property type="molecule type" value="Genomic_DNA"/>
</dbReference>
<evidence type="ECO:0000256" key="1">
    <source>
        <dbReference type="SAM" id="MobiDB-lite"/>
    </source>
</evidence>
<evidence type="ECO:0000259" key="2">
    <source>
        <dbReference type="Pfam" id="PF22302"/>
    </source>
</evidence>
<dbReference type="Pfam" id="PF22302">
    <property type="entry name" value="DUF6968"/>
    <property type="match status" value="1"/>
</dbReference>
<dbReference type="Proteomes" id="UP000002213">
    <property type="component" value="Chromosome"/>
</dbReference>
<evidence type="ECO:0000313" key="3">
    <source>
        <dbReference type="EMBL" id="ACU36389.1"/>
    </source>
</evidence>
<organism evidence="3 4">
    <name type="scientific">Actinosynnema mirum (strain ATCC 29888 / DSM 43827 / JCM 3225 / NBRC 14064 / NCIMB 13271 / NRRL B-12336 / IMRU 3971 / 101)</name>
    <dbReference type="NCBI Taxonomy" id="446462"/>
    <lineage>
        <taxon>Bacteria</taxon>
        <taxon>Bacillati</taxon>
        <taxon>Actinomycetota</taxon>
        <taxon>Actinomycetes</taxon>
        <taxon>Pseudonocardiales</taxon>
        <taxon>Pseudonocardiaceae</taxon>
        <taxon>Actinosynnema</taxon>
    </lineage>
</organism>
<dbReference type="InterPro" id="IPR054241">
    <property type="entry name" value="DUF6968"/>
</dbReference>
<proteinExistence type="predicted"/>
<dbReference type="AlphaFoldDB" id="C6WL36"/>
<dbReference type="eggNOG" id="ENOG502ZIID">
    <property type="taxonomic scope" value="Bacteria"/>
</dbReference>
<name>C6WL36_ACTMD</name>
<evidence type="ECO:0000313" key="4">
    <source>
        <dbReference type="Proteomes" id="UP000002213"/>
    </source>
</evidence>
<protein>
    <recommendedName>
        <fullName evidence="2">DUF6968 domain-containing protein</fullName>
    </recommendedName>
</protein>
<feature type="domain" description="DUF6968" evidence="2">
    <location>
        <begin position="18"/>
        <end position="81"/>
    </location>
</feature>
<dbReference type="HOGENOM" id="CLU_2091576_0_0_11"/>
<dbReference type="KEGG" id="ami:Amir_2449"/>
<feature type="region of interest" description="Disordered" evidence="1">
    <location>
        <begin position="20"/>
        <end position="41"/>
    </location>
</feature>
<gene>
    <name evidence="3" type="ordered locus">Amir_2449</name>
</gene>
<accession>C6WL36</accession>
<keyword evidence="4" id="KW-1185">Reference proteome</keyword>